<proteinExistence type="predicted"/>
<keyword evidence="1" id="KW-0472">Membrane</keyword>
<dbReference type="InterPro" id="IPR053772">
    <property type="entry name" value="At1g61320/At1g61330-like"/>
</dbReference>
<evidence type="ECO:0000313" key="3">
    <source>
        <dbReference type="EnsemblPlants" id="OPUNC09G14460.2"/>
    </source>
</evidence>
<dbReference type="Proteomes" id="UP000026962">
    <property type="component" value="Chromosome 9"/>
</dbReference>
<sequence length="142" mass="16525">MGIVEGTTDFIRKIDRVMKNHSGIGVKALSIEFNGLFSTKARSYLERWLQIAVTPRIEELSLVMSKRKSYYDFLAHFYLMGVEARLGFLIFTAVPFAPLRRLRLTYVEVRGCSRLRVIENKAPNLHSLHIFYQAYHPIRLSF</sequence>
<keyword evidence="1" id="KW-1133">Transmembrane helix</keyword>
<feature type="transmembrane region" description="Helical" evidence="1">
    <location>
        <begin position="73"/>
        <end position="94"/>
    </location>
</feature>
<dbReference type="Gramene" id="OPUNC09G14460.2">
    <property type="protein sequence ID" value="OPUNC09G14460.2"/>
    <property type="gene ID" value="OPUNC09G14460"/>
</dbReference>
<name>A0A0E0M384_ORYPU</name>
<evidence type="ECO:0000259" key="2">
    <source>
        <dbReference type="Pfam" id="PF23622"/>
    </source>
</evidence>
<accession>A0A0E0M384</accession>
<organism evidence="3">
    <name type="scientific">Oryza punctata</name>
    <name type="common">Red rice</name>
    <dbReference type="NCBI Taxonomy" id="4537"/>
    <lineage>
        <taxon>Eukaryota</taxon>
        <taxon>Viridiplantae</taxon>
        <taxon>Streptophyta</taxon>
        <taxon>Embryophyta</taxon>
        <taxon>Tracheophyta</taxon>
        <taxon>Spermatophyta</taxon>
        <taxon>Magnoliopsida</taxon>
        <taxon>Liliopsida</taxon>
        <taxon>Poales</taxon>
        <taxon>Poaceae</taxon>
        <taxon>BOP clade</taxon>
        <taxon>Oryzoideae</taxon>
        <taxon>Oryzeae</taxon>
        <taxon>Oryzinae</taxon>
        <taxon>Oryza</taxon>
    </lineage>
</organism>
<dbReference type="PANTHER" id="PTHR34145">
    <property type="entry name" value="OS02G0105600 PROTEIN"/>
    <property type="match status" value="1"/>
</dbReference>
<dbReference type="PANTHER" id="PTHR34145:SF8">
    <property type="entry name" value="OS05G0538250 PROTEIN"/>
    <property type="match status" value="1"/>
</dbReference>
<evidence type="ECO:0000313" key="4">
    <source>
        <dbReference type="Proteomes" id="UP000026962"/>
    </source>
</evidence>
<reference evidence="3" key="1">
    <citation type="submission" date="2015-04" db="UniProtKB">
        <authorList>
            <consortium name="EnsemblPlants"/>
        </authorList>
    </citation>
    <scope>IDENTIFICATION</scope>
</reference>
<feature type="domain" description="At1g61320/AtMIF1 LRR" evidence="2">
    <location>
        <begin position="17"/>
        <end position="99"/>
    </location>
</feature>
<reference evidence="3" key="2">
    <citation type="submission" date="2018-05" db="EMBL/GenBank/DDBJ databases">
        <title>OpunRS2 (Oryza punctata Reference Sequence Version 2).</title>
        <authorList>
            <person name="Zhang J."/>
            <person name="Kudrna D."/>
            <person name="Lee S."/>
            <person name="Talag J."/>
            <person name="Welchert J."/>
            <person name="Wing R.A."/>
        </authorList>
    </citation>
    <scope>NUCLEOTIDE SEQUENCE [LARGE SCALE GENOMIC DNA]</scope>
</reference>
<dbReference type="EnsemblPlants" id="OPUNC09G14460.2">
    <property type="protein sequence ID" value="OPUNC09G14460.2"/>
    <property type="gene ID" value="OPUNC09G14460"/>
</dbReference>
<keyword evidence="4" id="KW-1185">Reference proteome</keyword>
<protein>
    <recommendedName>
        <fullName evidence="2">At1g61320/AtMIF1 LRR domain-containing protein</fullName>
    </recommendedName>
</protein>
<evidence type="ECO:0000256" key="1">
    <source>
        <dbReference type="SAM" id="Phobius"/>
    </source>
</evidence>
<dbReference type="Pfam" id="PF23622">
    <property type="entry name" value="LRR_At1g61320_AtMIF1"/>
    <property type="match status" value="1"/>
</dbReference>
<dbReference type="InterPro" id="IPR055357">
    <property type="entry name" value="LRR_At1g61320_AtMIF1"/>
</dbReference>
<dbReference type="HOGENOM" id="CLU_1819009_0_0_1"/>
<keyword evidence="1" id="KW-0812">Transmembrane</keyword>
<dbReference type="AlphaFoldDB" id="A0A0E0M384"/>